<gene>
    <name evidence="1" type="ORF">RHRU231_450218</name>
</gene>
<name>A0A098BMV5_9NOCA</name>
<proteinExistence type="predicted"/>
<dbReference type="Proteomes" id="UP000042997">
    <property type="component" value="Unassembled WGS sequence"/>
</dbReference>
<protein>
    <recommendedName>
        <fullName evidence="3">Head-to-tail adaptor</fullName>
    </recommendedName>
</protein>
<dbReference type="AlphaFoldDB" id="A0A098BMV5"/>
<dbReference type="RefSeq" id="WP_040272130.1">
    <property type="nucleotide sequence ID" value="NZ_JAPWIU010000041.1"/>
</dbReference>
<sequence>MLVYATVDEVEAFTGEPAPANAAKLIRTASGMVRDITRLARYDTLPNGLPEDDDLRLAMSEAVCAQVESWTAAGIDPVAGVAGREVAVQSQSADGGSVTYTNLPSAEEIRAAVSTLCDLSVSILRDAGLVSTRPLTW</sequence>
<reference evidence="1 2" key="1">
    <citation type="journal article" date="2014" name="Genome Announc.">
        <title>Draft Genome Sequence of Propane- and Butane-Oxidizing Actinobacterium Rhodococcus ruber IEGM 231.</title>
        <authorList>
            <person name="Ivshina I.B."/>
            <person name="Kuyukina M.S."/>
            <person name="Krivoruchko A.V."/>
            <person name="Barbe V."/>
            <person name="Fischer C."/>
        </authorList>
    </citation>
    <scope>NUCLEOTIDE SEQUENCE [LARGE SCALE GENOMIC DNA]</scope>
</reference>
<dbReference type="EMBL" id="CCSD01000056">
    <property type="protein sequence ID" value="CDZ89051.1"/>
    <property type="molecule type" value="Genomic_DNA"/>
</dbReference>
<organism evidence="1 2">
    <name type="scientific">Rhodococcus ruber</name>
    <dbReference type="NCBI Taxonomy" id="1830"/>
    <lineage>
        <taxon>Bacteria</taxon>
        <taxon>Bacillati</taxon>
        <taxon>Actinomycetota</taxon>
        <taxon>Actinomycetes</taxon>
        <taxon>Mycobacteriales</taxon>
        <taxon>Nocardiaceae</taxon>
        <taxon>Rhodococcus</taxon>
    </lineage>
</organism>
<accession>A0A098BMV5</accession>
<evidence type="ECO:0008006" key="3">
    <source>
        <dbReference type="Google" id="ProtNLM"/>
    </source>
</evidence>
<evidence type="ECO:0000313" key="1">
    <source>
        <dbReference type="EMBL" id="CDZ89051.1"/>
    </source>
</evidence>
<evidence type="ECO:0000313" key="2">
    <source>
        <dbReference type="Proteomes" id="UP000042997"/>
    </source>
</evidence>